<dbReference type="AlphaFoldDB" id="A0A8J9VE03"/>
<dbReference type="PANTHER" id="PTHR31663:SF6">
    <property type="entry name" value="COILED-COIL DOMAIN-CONTAINING PROTEIN 3-LIKE"/>
    <property type="match status" value="1"/>
</dbReference>
<evidence type="ECO:0000256" key="1">
    <source>
        <dbReference type="SAM" id="SignalP"/>
    </source>
</evidence>
<sequence>MVYLSLLAFGAVLLVLPTTSRGCSQPTGWHVKTLTQRVFLADIVVHAKALNKTETPGFEDEWPEAYAGTMAVYCVLKGGPLPYNITVVEMGYIGGLCTANEVEIDEEYILLLTRRDNSTFLPNDVNVQTAVIPATRDNLDTVALTCGLPNFTLPLGGAANLPEQRGCPTHPNEGGTVSLGELRQQSFYPETGDEDVEEWLRDEPGRYLVKRNIKGKVQSVSAIVKCCYLIQKDLTRLQYLKLQYLWAEIGGEVVAVEEDLKLQLLKLQSLKLQCLWVEVGGKGVAVEEGVVETGPGQQKTCCLLLLVRVRTTAAQRVWRMQEGGNVVEGEGEVAEEAGEEVVGGGWQKKEVCVQKRKQNQSKLPQKKMSSN</sequence>
<evidence type="ECO:0000313" key="2">
    <source>
        <dbReference type="EMBL" id="CAH1238433.1"/>
    </source>
</evidence>
<dbReference type="InterPro" id="IPR040311">
    <property type="entry name" value="CCDC3"/>
</dbReference>
<proteinExistence type="predicted"/>
<protein>
    <submittedName>
        <fullName evidence="2">Hypp5588 protein</fullName>
    </submittedName>
</protein>
<feature type="chain" id="PRO_5035439399" evidence="1">
    <location>
        <begin position="23"/>
        <end position="371"/>
    </location>
</feature>
<dbReference type="OrthoDB" id="10052742at2759"/>
<reference evidence="2" key="1">
    <citation type="submission" date="2022-01" db="EMBL/GenBank/DDBJ databases">
        <authorList>
            <person name="Braso-Vives M."/>
        </authorList>
    </citation>
    <scope>NUCLEOTIDE SEQUENCE</scope>
</reference>
<keyword evidence="1" id="KW-0732">Signal</keyword>
<dbReference type="PANTHER" id="PTHR31663">
    <property type="entry name" value="COILED-COIL DOMAIN-CONTAINING PROTEIN 3"/>
    <property type="match status" value="1"/>
</dbReference>
<name>A0A8J9VE03_BRALA</name>
<gene>
    <name evidence="2" type="primary">Hypp5588</name>
    <name evidence="2" type="ORF">BLAG_LOCUS3047</name>
</gene>
<feature type="signal peptide" evidence="1">
    <location>
        <begin position="1"/>
        <end position="22"/>
    </location>
</feature>
<keyword evidence="3" id="KW-1185">Reference proteome</keyword>
<dbReference type="Proteomes" id="UP000838412">
    <property type="component" value="Chromosome 10"/>
</dbReference>
<dbReference type="EMBL" id="OV696695">
    <property type="protein sequence ID" value="CAH1238433.1"/>
    <property type="molecule type" value="Genomic_DNA"/>
</dbReference>
<organism evidence="2 3">
    <name type="scientific">Branchiostoma lanceolatum</name>
    <name type="common">Common lancelet</name>
    <name type="synonym">Amphioxus lanceolatum</name>
    <dbReference type="NCBI Taxonomy" id="7740"/>
    <lineage>
        <taxon>Eukaryota</taxon>
        <taxon>Metazoa</taxon>
        <taxon>Chordata</taxon>
        <taxon>Cephalochordata</taxon>
        <taxon>Leptocardii</taxon>
        <taxon>Amphioxiformes</taxon>
        <taxon>Branchiostomatidae</taxon>
        <taxon>Branchiostoma</taxon>
    </lineage>
</organism>
<evidence type="ECO:0000313" key="3">
    <source>
        <dbReference type="Proteomes" id="UP000838412"/>
    </source>
</evidence>
<accession>A0A8J9VE03</accession>